<protein>
    <submittedName>
        <fullName evidence="6">Nitroreductase</fullName>
    </submittedName>
</protein>
<feature type="domain" description="Nitroreductase" evidence="5">
    <location>
        <begin position="10"/>
        <end position="172"/>
    </location>
</feature>
<keyword evidence="3" id="KW-0288">FMN</keyword>
<dbReference type="PANTHER" id="PTHR43425:SF2">
    <property type="entry name" value="OXYGEN-INSENSITIVE NADPH NITROREDUCTASE"/>
    <property type="match status" value="1"/>
</dbReference>
<dbReference type="GO" id="GO:0016491">
    <property type="term" value="F:oxidoreductase activity"/>
    <property type="evidence" value="ECO:0007669"/>
    <property type="project" value="UniProtKB-KW"/>
</dbReference>
<dbReference type="EMBL" id="DF967972">
    <property type="protein sequence ID" value="GAP12474.1"/>
    <property type="molecule type" value="Genomic_DNA"/>
</dbReference>
<dbReference type="OrthoDB" id="9775805at2"/>
<organism evidence="6">
    <name type="scientific">Longilinea arvoryzae</name>
    <dbReference type="NCBI Taxonomy" id="360412"/>
    <lineage>
        <taxon>Bacteria</taxon>
        <taxon>Bacillati</taxon>
        <taxon>Chloroflexota</taxon>
        <taxon>Anaerolineae</taxon>
        <taxon>Anaerolineales</taxon>
        <taxon>Anaerolineaceae</taxon>
        <taxon>Longilinea</taxon>
    </lineage>
</organism>
<dbReference type="Proteomes" id="UP000055060">
    <property type="component" value="Unassembled WGS sequence"/>
</dbReference>
<evidence type="ECO:0000259" key="5">
    <source>
        <dbReference type="Pfam" id="PF00881"/>
    </source>
</evidence>
<dbReference type="InterPro" id="IPR029479">
    <property type="entry name" value="Nitroreductase"/>
</dbReference>
<evidence type="ECO:0000256" key="4">
    <source>
        <dbReference type="ARBA" id="ARBA00023002"/>
    </source>
</evidence>
<evidence type="ECO:0000313" key="7">
    <source>
        <dbReference type="Proteomes" id="UP000055060"/>
    </source>
</evidence>
<evidence type="ECO:0000313" key="6">
    <source>
        <dbReference type="EMBL" id="GAP12474.1"/>
    </source>
</evidence>
<accession>A0A0S7BGA7</accession>
<sequence length="259" mass="29105">MNSTLELLNNRRSLRAYSDQPITAGEKAAILQGAFRAPTAGAMQLYTILEVADPAIKERLAETCDHQPFIAKAPLVLLFLADYQRWWDVFNFSGAPERARELGRPTRPLQVGDLMLACCDTLIAAQSAVIAAESLGIGSCYIGDILENYEIHRELFDLPPYVIPLTLVCFGHPVSQRPAANPSPRFPAEYMVHTDRYRRLAAEEVEPLFRPWIERMQASGGKFVEGAENYGQSNYLRKFIAEFSFEMSRSAAAMLKNWE</sequence>
<dbReference type="RefSeq" id="WP_075071896.1">
    <property type="nucleotide sequence ID" value="NZ_DF967972.1"/>
</dbReference>
<evidence type="ECO:0000256" key="1">
    <source>
        <dbReference type="ARBA" id="ARBA00008366"/>
    </source>
</evidence>
<reference evidence="6" key="1">
    <citation type="submission" date="2015-07" db="EMBL/GenBank/DDBJ databases">
        <title>Draft Genome Sequences of Anaerolinea thermolimosa IMO-1, Bellilinea caldifistulae GOMI-1, Leptolinea tardivitalis YMTK-2, Levilinea saccharolytica KIBI-1,Longilinea arvoryzae KOME-1, Previously Described as Members of the Anaerolineaceae (Chloroflexi).</title>
        <authorList>
            <person name="Sekiguchi Y."/>
            <person name="Ohashi A."/>
            <person name="Matsuura N."/>
            <person name="Tourlousse M.D."/>
        </authorList>
    </citation>
    <scope>NUCLEOTIDE SEQUENCE [LARGE SCALE GENOMIC DNA]</scope>
    <source>
        <strain evidence="6">KOME-1</strain>
    </source>
</reference>
<dbReference type="AlphaFoldDB" id="A0A0S7BGA7"/>
<dbReference type="InterPro" id="IPR000415">
    <property type="entry name" value="Nitroreductase-like"/>
</dbReference>
<dbReference type="STRING" id="360412.LARV_00209"/>
<dbReference type="PANTHER" id="PTHR43425">
    <property type="entry name" value="OXYGEN-INSENSITIVE NADPH NITROREDUCTASE"/>
    <property type="match status" value="1"/>
</dbReference>
<dbReference type="Pfam" id="PF00881">
    <property type="entry name" value="Nitroreductase"/>
    <property type="match status" value="1"/>
</dbReference>
<evidence type="ECO:0000256" key="2">
    <source>
        <dbReference type="ARBA" id="ARBA00022630"/>
    </source>
</evidence>
<name>A0A0S7BGA7_9CHLR</name>
<keyword evidence="4" id="KW-0560">Oxidoreductase</keyword>
<proteinExistence type="inferred from homology"/>
<evidence type="ECO:0000256" key="3">
    <source>
        <dbReference type="ARBA" id="ARBA00022643"/>
    </source>
</evidence>
<comment type="similarity">
    <text evidence="1">Belongs to the flavin oxidoreductase frp family.</text>
</comment>
<dbReference type="SUPFAM" id="SSF55469">
    <property type="entry name" value="FMN-dependent nitroreductase-like"/>
    <property type="match status" value="1"/>
</dbReference>
<dbReference type="Gene3D" id="3.40.109.10">
    <property type="entry name" value="NADH Oxidase"/>
    <property type="match status" value="1"/>
</dbReference>
<gene>
    <name evidence="6" type="ORF">LARV_00209</name>
</gene>
<dbReference type="InterPro" id="IPR016446">
    <property type="entry name" value="Flavin_OxRdtase_Frp"/>
</dbReference>
<keyword evidence="7" id="KW-1185">Reference proteome</keyword>
<keyword evidence="2" id="KW-0285">Flavoprotein</keyword>